<name>A0ACB7Z302_9ERIC</name>
<evidence type="ECO:0000313" key="1">
    <source>
        <dbReference type="EMBL" id="KAH7859653.1"/>
    </source>
</evidence>
<comment type="caution">
    <text evidence="1">The sequence shown here is derived from an EMBL/GenBank/DDBJ whole genome shotgun (WGS) entry which is preliminary data.</text>
</comment>
<protein>
    <submittedName>
        <fullName evidence="1">Uncharacterized protein</fullName>
    </submittedName>
</protein>
<organism evidence="1 2">
    <name type="scientific">Vaccinium darrowii</name>
    <dbReference type="NCBI Taxonomy" id="229202"/>
    <lineage>
        <taxon>Eukaryota</taxon>
        <taxon>Viridiplantae</taxon>
        <taxon>Streptophyta</taxon>
        <taxon>Embryophyta</taxon>
        <taxon>Tracheophyta</taxon>
        <taxon>Spermatophyta</taxon>
        <taxon>Magnoliopsida</taxon>
        <taxon>eudicotyledons</taxon>
        <taxon>Gunneridae</taxon>
        <taxon>Pentapetalae</taxon>
        <taxon>asterids</taxon>
        <taxon>Ericales</taxon>
        <taxon>Ericaceae</taxon>
        <taxon>Vaccinioideae</taxon>
        <taxon>Vaccinieae</taxon>
        <taxon>Vaccinium</taxon>
    </lineage>
</organism>
<reference evidence="1 2" key="1">
    <citation type="journal article" date="2021" name="Hortic Res">
        <title>High-quality reference genome and annotation aids understanding of berry development for evergreen blueberry (Vaccinium darrowii).</title>
        <authorList>
            <person name="Yu J."/>
            <person name="Hulse-Kemp A.M."/>
            <person name="Babiker E."/>
            <person name="Staton M."/>
        </authorList>
    </citation>
    <scope>NUCLEOTIDE SEQUENCE [LARGE SCALE GENOMIC DNA]</scope>
    <source>
        <strain evidence="2">cv. NJ 8807/NJ 8810</strain>
        <tissue evidence="1">Young leaf</tissue>
    </source>
</reference>
<evidence type="ECO:0000313" key="2">
    <source>
        <dbReference type="Proteomes" id="UP000828048"/>
    </source>
</evidence>
<keyword evidence="2" id="KW-1185">Reference proteome</keyword>
<accession>A0ACB7Z302</accession>
<proteinExistence type="predicted"/>
<dbReference type="Proteomes" id="UP000828048">
    <property type="component" value="Chromosome 4"/>
</dbReference>
<dbReference type="EMBL" id="CM037154">
    <property type="protein sequence ID" value="KAH7859653.1"/>
    <property type="molecule type" value="Genomic_DNA"/>
</dbReference>
<gene>
    <name evidence="1" type="ORF">Vadar_003824</name>
</gene>
<sequence>MSNDVPIITFIQKLQKLQVLAEDRFLFAQLRKKVDKIRNELNKTLPFLEEENASSKPLMDQLLNILPSAEYIIESFLTKTTRRRQKGVVNRITKMPLFAFATWSQLQLIYKMNEISKKVDTAVGPVLQGLEIVERHSNSTWHHYDETPSLPTIHRDTEEELVRRLIKDEEKNLTAISIVSDESLGKTALAKKVYLRLDIRQHFQCRVWVHVLEDFTFKDLLLIIIAQIPISVVEDVELMNEDQLSHLLFQFFVEVKFLIVLDNVTRVDVWQNLVRLFADMANSSRVIITTRKADVASQVNPWSDPVCLERLTTEDSWVLFFNKVKVGTPEESYGFAEFSDQWNSLREKILGICRGLPPAIVLLGGVLSTMRVSHWSSVIDHLSNLCGEDDHSVPLSNILDLSYRKLPFMLRPCFLYLALFPKMFEIPVRRLLHLWLAEGFVQTSTEEPRVIPEDMAKFYLEELVCRNMIEIASRKPDGSPKTCRLPSFLNDFFLSKAEDVGFLHVHHSESDSPNSNFVIRRLADQYRGVNSISESHTHNLCSYFSFETKRNTSNNEIEKLLKQIMNRRSVSILKVIDLENIYRPVLPDKMGELQNLTYIGLRWTCLYSCPESIGDLPGLETLDLKHTNINTLPNSIWKAKNLRHLYMNEVSILKPSKEPSPHLQTLVGLHISSKDPDEYGLNRLTSLRKLRLTCHSTSVENIVNCISRQLGNLQTVKLRSRNPFGQPLDIVLGDELKGHPRLLKLYLFGVIKNGIANLPLTLKTLTLSMSQLEETQMQLLGLLPELNILGLLARCYSGNKMEFCAKTFQKLRVLKLWNLENLEQWCVVEGGLLKLEEMEIRGCGKLKSVDGLTHLAALKELLLTNMPPEFLRDDESCSDKLVRNEWKAVSPHVSFECLWLVAGGSSVGVKIMTIRR</sequence>